<dbReference type="Proteomes" id="UP001497453">
    <property type="component" value="Chromosome 8"/>
</dbReference>
<reference evidence="2" key="1">
    <citation type="submission" date="2024-04" db="EMBL/GenBank/DDBJ databases">
        <authorList>
            <person name="Shaw F."/>
            <person name="Minotto A."/>
        </authorList>
    </citation>
    <scope>NUCLEOTIDE SEQUENCE [LARGE SCALE GENOMIC DNA]</scope>
</reference>
<gene>
    <name evidence="1" type="ORF">GFSPODELE1_LOCUS9605</name>
</gene>
<organism evidence="1 2">
    <name type="scientific">Somion occarium</name>
    <dbReference type="NCBI Taxonomy" id="3059160"/>
    <lineage>
        <taxon>Eukaryota</taxon>
        <taxon>Fungi</taxon>
        <taxon>Dikarya</taxon>
        <taxon>Basidiomycota</taxon>
        <taxon>Agaricomycotina</taxon>
        <taxon>Agaricomycetes</taxon>
        <taxon>Polyporales</taxon>
        <taxon>Cerrenaceae</taxon>
        <taxon>Somion</taxon>
    </lineage>
</organism>
<proteinExistence type="predicted"/>
<dbReference type="EMBL" id="OZ037951">
    <property type="protein sequence ID" value="CAL1714059.1"/>
    <property type="molecule type" value="Genomic_DNA"/>
</dbReference>
<accession>A0ABP1E4A6</accession>
<name>A0ABP1E4A6_9APHY</name>
<keyword evidence="2" id="KW-1185">Reference proteome</keyword>
<protein>
    <submittedName>
        <fullName evidence="1">Uncharacterized protein</fullName>
    </submittedName>
</protein>
<evidence type="ECO:0000313" key="2">
    <source>
        <dbReference type="Proteomes" id="UP001497453"/>
    </source>
</evidence>
<evidence type="ECO:0000313" key="1">
    <source>
        <dbReference type="EMBL" id="CAL1714059.1"/>
    </source>
</evidence>
<sequence>MDLFQALFEEHSPIGSFFRRVGSNSRFTICWPIGNTQPWNTVIGLPLKASVMRLTQGRAWPKTAVVAGGFQSRGSLSWHVHEVFAHPYSFCSYAHPEETRGRATRLPGAPYIAVVIASPSRNFTEG</sequence>